<dbReference type="GO" id="GO:0008662">
    <property type="term" value="F:1-phosphofructokinase activity"/>
    <property type="evidence" value="ECO:0007669"/>
    <property type="project" value="UniProtKB-UniRule"/>
</dbReference>
<dbReference type="GO" id="GO:0005988">
    <property type="term" value="P:lactose metabolic process"/>
    <property type="evidence" value="ECO:0007669"/>
    <property type="project" value="UniProtKB-KW"/>
</dbReference>
<dbReference type="PANTHER" id="PTHR46566">
    <property type="entry name" value="1-PHOSPHOFRUCTOKINASE-RELATED"/>
    <property type="match status" value="1"/>
</dbReference>
<dbReference type="GO" id="GO:0005829">
    <property type="term" value="C:cytosol"/>
    <property type="evidence" value="ECO:0007669"/>
    <property type="project" value="TreeGrafter"/>
</dbReference>
<evidence type="ECO:0000256" key="6">
    <source>
        <dbReference type="ARBA" id="ARBA00047745"/>
    </source>
</evidence>
<dbReference type="UniPathway" id="UPA00704">
    <property type="reaction ID" value="UER00715"/>
</dbReference>
<dbReference type="InterPro" id="IPR022463">
    <property type="entry name" value="1-PFruKinase"/>
</dbReference>
<comment type="similarity">
    <text evidence="7">Belongs to the carbohydrate kinase PfkB family. LacC subfamily.</text>
</comment>
<dbReference type="PROSITE" id="PS00584">
    <property type="entry name" value="PFKB_KINASES_2"/>
    <property type="match status" value="1"/>
</dbReference>
<dbReference type="InterPro" id="IPR011611">
    <property type="entry name" value="PfkB_dom"/>
</dbReference>
<dbReference type="GO" id="GO:0005524">
    <property type="term" value="F:ATP binding"/>
    <property type="evidence" value="ECO:0007669"/>
    <property type="project" value="UniProtKB-UniRule"/>
</dbReference>
<dbReference type="GO" id="GO:0016052">
    <property type="term" value="P:carbohydrate catabolic process"/>
    <property type="evidence" value="ECO:0007669"/>
    <property type="project" value="UniProtKB-ARBA"/>
</dbReference>
<organism evidence="10 11">
    <name type="scientific">Peptostreptococcus russellii</name>
    <dbReference type="NCBI Taxonomy" id="215200"/>
    <lineage>
        <taxon>Bacteria</taxon>
        <taxon>Bacillati</taxon>
        <taxon>Bacillota</taxon>
        <taxon>Clostridia</taxon>
        <taxon>Peptostreptococcales</taxon>
        <taxon>Peptostreptococcaceae</taxon>
        <taxon>Peptostreptococcus</taxon>
    </lineage>
</organism>
<evidence type="ECO:0000313" key="10">
    <source>
        <dbReference type="EMBL" id="SEN38753.1"/>
    </source>
</evidence>
<dbReference type="EC" id="2.7.1.144" evidence="7"/>
<dbReference type="GO" id="GO:2001059">
    <property type="term" value="P:D-tagatose 6-phosphate catabolic process"/>
    <property type="evidence" value="ECO:0007669"/>
    <property type="project" value="UniProtKB-UniPathway"/>
</dbReference>
<evidence type="ECO:0000313" key="11">
    <source>
        <dbReference type="Proteomes" id="UP000199512"/>
    </source>
</evidence>
<comment type="function">
    <text evidence="8">Catalyzes the ATP-dependent phosphorylation of fructose-l-phosphate to fructose-l,6-bisphosphate.</text>
</comment>
<protein>
    <recommendedName>
        <fullName evidence="7">Tagatose-6-phosphate kinase</fullName>
        <ecNumber evidence="7">2.7.1.144</ecNumber>
    </recommendedName>
</protein>
<proteinExistence type="inferred from homology"/>
<evidence type="ECO:0000256" key="1">
    <source>
        <dbReference type="ARBA" id="ARBA00005380"/>
    </source>
</evidence>
<keyword evidence="5 7" id="KW-0067">ATP-binding</keyword>
<comment type="similarity">
    <text evidence="1">Belongs to the carbohydrate kinase pfkB family.</text>
</comment>
<keyword evidence="3 7" id="KW-0547">Nucleotide-binding</keyword>
<name>A0A1H8G422_9FIRM</name>
<evidence type="ECO:0000256" key="7">
    <source>
        <dbReference type="PIRNR" id="PIRNR000535"/>
    </source>
</evidence>
<dbReference type="InterPro" id="IPR002173">
    <property type="entry name" value="Carboh/pur_kinase_PfkB_CS"/>
</dbReference>
<evidence type="ECO:0000256" key="4">
    <source>
        <dbReference type="ARBA" id="ARBA00022777"/>
    </source>
</evidence>
<keyword evidence="4 8" id="KW-0418">Kinase</keyword>
<dbReference type="EMBL" id="FODF01000003">
    <property type="protein sequence ID" value="SEN38753.1"/>
    <property type="molecule type" value="Genomic_DNA"/>
</dbReference>
<dbReference type="GO" id="GO:0044281">
    <property type="term" value="P:small molecule metabolic process"/>
    <property type="evidence" value="ECO:0007669"/>
    <property type="project" value="UniProtKB-ARBA"/>
</dbReference>
<keyword evidence="7" id="KW-0423">Lactose metabolism</keyword>
<dbReference type="Proteomes" id="UP000199512">
    <property type="component" value="Unassembled WGS sequence"/>
</dbReference>
<keyword evidence="2 7" id="KW-0808">Transferase</keyword>
<dbReference type="PANTHER" id="PTHR46566:SF1">
    <property type="entry name" value="1-PHOSPHOFRUCTOKINASE"/>
    <property type="match status" value="1"/>
</dbReference>
<dbReference type="NCBIfam" id="TIGR03828">
    <property type="entry name" value="pfkB"/>
    <property type="match status" value="1"/>
</dbReference>
<feature type="domain" description="Carbohydrate kinase PfkB" evidence="9">
    <location>
        <begin position="11"/>
        <end position="283"/>
    </location>
</feature>
<dbReference type="AlphaFoldDB" id="A0A1H8G422"/>
<sequence>MIYTVTLNPSIDYIVEVEEFIEGGLNRAKKEYSNIGGKGIMVSKLLKNIGIESTALGFIGGYTGDYIKTCFEKNDMNENFTKVRENTRINVKLKSKCESEINGRGPEIKENEQEDFLKKIKNISKGDTVIISGSSAPGLDQDIISQIIDICIEKKADFVVDISGEKLLDLISRKPLLIKPNIDELGELFGIEFKSIKEIIPYGKKCLEMGAKYVIVSMGEEGALFFSSEDIYFAPRIEGKLINSVGAGDSMLAGFVGSLKEGKDKVESFKISVACGTATAFCQDIANKEEIEKIYKKVLIKEYRTL</sequence>
<dbReference type="RefSeq" id="WP_091974468.1">
    <property type="nucleotide sequence ID" value="NZ_FODF01000003.1"/>
</dbReference>
<dbReference type="InterPro" id="IPR017583">
    <property type="entry name" value="Tagatose/fructose_Pkinase"/>
</dbReference>
<comment type="catalytic activity">
    <reaction evidence="7">
        <text>D-tagatofuranose 6-phosphate + ATP = D-tagatofuranose 1,6-bisphosphate + ADP + H(+)</text>
        <dbReference type="Rhea" id="RHEA:12420"/>
        <dbReference type="ChEBI" id="CHEBI:15378"/>
        <dbReference type="ChEBI" id="CHEBI:30616"/>
        <dbReference type="ChEBI" id="CHEBI:58694"/>
        <dbReference type="ChEBI" id="CHEBI:58695"/>
        <dbReference type="ChEBI" id="CHEBI:456216"/>
        <dbReference type="EC" id="2.7.1.144"/>
    </reaction>
</comment>
<dbReference type="SUPFAM" id="SSF53613">
    <property type="entry name" value="Ribokinase-like"/>
    <property type="match status" value="1"/>
</dbReference>
<dbReference type="GO" id="GO:0009024">
    <property type="term" value="F:tagatose-6-phosphate kinase activity"/>
    <property type="evidence" value="ECO:0007669"/>
    <property type="project" value="UniProtKB-EC"/>
</dbReference>
<dbReference type="OrthoDB" id="9801219at2"/>
<comment type="pathway">
    <text evidence="7">Carbohydrate metabolism; D-tagatose 6-phosphate degradation; D-glyceraldehyde 3-phosphate and glycerone phosphate from D-tagatose 6-phosphate: step 1/2.</text>
</comment>
<dbReference type="Gene3D" id="3.40.1190.20">
    <property type="match status" value="1"/>
</dbReference>
<evidence type="ECO:0000256" key="2">
    <source>
        <dbReference type="ARBA" id="ARBA00022679"/>
    </source>
</evidence>
<accession>A0A1H8G422</accession>
<evidence type="ECO:0000259" key="9">
    <source>
        <dbReference type="Pfam" id="PF00294"/>
    </source>
</evidence>
<evidence type="ECO:0000256" key="3">
    <source>
        <dbReference type="ARBA" id="ARBA00022741"/>
    </source>
</evidence>
<dbReference type="FunFam" id="3.40.1190.20:FF:000001">
    <property type="entry name" value="Phosphofructokinase"/>
    <property type="match status" value="1"/>
</dbReference>
<dbReference type="PIRSF" id="PIRSF000535">
    <property type="entry name" value="1PFK/6PFK/LacC"/>
    <property type="match status" value="1"/>
</dbReference>
<dbReference type="NCBIfam" id="TIGR03168">
    <property type="entry name" value="1-PFK"/>
    <property type="match status" value="1"/>
</dbReference>
<comment type="catalytic activity">
    <reaction evidence="6 8">
        <text>beta-D-fructose 1-phosphate + ATP = beta-D-fructose 1,6-bisphosphate + ADP + H(+)</text>
        <dbReference type="Rhea" id="RHEA:14213"/>
        <dbReference type="ChEBI" id="CHEBI:15378"/>
        <dbReference type="ChEBI" id="CHEBI:30616"/>
        <dbReference type="ChEBI" id="CHEBI:32966"/>
        <dbReference type="ChEBI" id="CHEBI:138881"/>
        <dbReference type="ChEBI" id="CHEBI:456216"/>
        <dbReference type="EC" id="2.7.1.56"/>
    </reaction>
</comment>
<keyword evidence="11" id="KW-1185">Reference proteome</keyword>
<reference evidence="10 11" key="1">
    <citation type="submission" date="2016-10" db="EMBL/GenBank/DDBJ databases">
        <authorList>
            <person name="de Groot N.N."/>
        </authorList>
    </citation>
    <scope>NUCLEOTIDE SEQUENCE [LARGE SCALE GENOMIC DNA]</scope>
    <source>
        <strain evidence="10 11">Calf135</strain>
    </source>
</reference>
<gene>
    <name evidence="10" type="ORF">SAMN05216454_10355</name>
</gene>
<evidence type="ECO:0000256" key="8">
    <source>
        <dbReference type="RuleBase" id="RU369061"/>
    </source>
</evidence>
<dbReference type="STRING" id="215200.SAMN05216454_10355"/>
<dbReference type="CDD" id="cd01164">
    <property type="entry name" value="FruK_PfkB_like"/>
    <property type="match status" value="1"/>
</dbReference>
<dbReference type="InterPro" id="IPR029056">
    <property type="entry name" value="Ribokinase-like"/>
</dbReference>
<dbReference type="Pfam" id="PF00294">
    <property type="entry name" value="PfkB"/>
    <property type="match status" value="1"/>
</dbReference>
<evidence type="ECO:0000256" key="5">
    <source>
        <dbReference type="ARBA" id="ARBA00022840"/>
    </source>
</evidence>